<evidence type="ECO:0000313" key="2">
    <source>
        <dbReference type="Proteomes" id="UP000594800"/>
    </source>
</evidence>
<dbReference type="InterPro" id="IPR012863">
    <property type="entry name" value="DUF1636"/>
</dbReference>
<reference evidence="1 2" key="1">
    <citation type="submission" date="2020-11" db="EMBL/GenBank/DDBJ databases">
        <title>Description of Pontivivens ytuae sp. nov. isolated from deep sea sediment of Mariana Trench.</title>
        <authorList>
            <person name="Wang Z."/>
            <person name="Sun Q.-L."/>
            <person name="Xu X.-D."/>
            <person name="Tang Y.-Z."/>
            <person name="Zhang J."/>
        </authorList>
    </citation>
    <scope>NUCLEOTIDE SEQUENCE [LARGE SCALE GENOMIC DNA]</scope>
    <source>
        <strain evidence="1 2">MT2928</strain>
    </source>
</reference>
<accession>A0A7S9QEA8</accession>
<dbReference type="CDD" id="cd02980">
    <property type="entry name" value="TRX_Fd_family"/>
    <property type="match status" value="1"/>
</dbReference>
<dbReference type="SUPFAM" id="SSF52833">
    <property type="entry name" value="Thioredoxin-like"/>
    <property type="match status" value="1"/>
</dbReference>
<dbReference type="Pfam" id="PF07845">
    <property type="entry name" value="DUF1636"/>
    <property type="match status" value="1"/>
</dbReference>
<dbReference type="EMBL" id="CP064942">
    <property type="protein sequence ID" value="QPH56133.1"/>
    <property type="molecule type" value="Genomic_DNA"/>
</dbReference>
<dbReference type="AlphaFoldDB" id="A0A7S9QEA8"/>
<protein>
    <submittedName>
        <fullName evidence="1">DUF1636 domain-containing protein</fullName>
    </submittedName>
</protein>
<sequence>MLTPVEVLVCTTCRQEGAVPAEGETRPGAILLDRLAGRDAPEGVTVRAVECLSNCSRGCTVALRGEGRWTYVYGNLDPEAHADVVLEGAALYRAAADGLVPWRTRPEHFRKNCIARIPPLTLPEAAE</sequence>
<evidence type="ECO:0000313" key="1">
    <source>
        <dbReference type="EMBL" id="QPH56133.1"/>
    </source>
</evidence>
<proteinExistence type="predicted"/>
<name>A0A7S9QEA8_9RHOB</name>
<dbReference type="Gene3D" id="3.40.30.10">
    <property type="entry name" value="Glutaredoxin"/>
    <property type="match status" value="1"/>
</dbReference>
<dbReference type="Proteomes" id="UP000594800">
    <property type="component" value="Chromosome"/>
</dbReference>
<dbReference type="InterPro" id="IPR036249">
    <property type="entry name" value="Thioredoxin-like_sf"/>
</dbReference>
<gene>
    <name evidence="1" type="ORF">I0K15_06415</name>
</gene>
<dbReference type="KEGG" id="poz:I0K15_06415"/>
<keyword evidence="2" id="KW-1185">Reference proteome</keyword>
<organism evidence="1 2">
    <name type="scientific">Pontivivens ytuae</name>
    <dbReference type="NCBI Taxonomy" id="2789856"/>
    <lineage>
        <taxon>Bacteria</taxon>
        <taxon>Pseudomonadati</taxon>
        <taxon>Pseudomonadota</taxon>
        <taxon>Alphaproteobacteria</taxon>
        <taxon>Rhodobacterales</taxon>
        <taxon>Paracoccaceae</taxon>
        <taxon>Pontivivens</taxon>
    </lineage>
</organism>